<keyword evidence="5" id="KW-0717">Septation</keyword>
<evidence type="ECO:0000256" key="3">
    <source>
        <dbReference type="ARBA" id="ARBA00022490"/>
    </source>
</evidence>
<dbReference type="Proteomes" id="UP000189941">
    <property type="component" value="Unassembled WGS sequence"/>
</dbReference>
<dbReference type="SUPFAM" id="SSF102829">
    <property type="entry name" value="Cell division protein ZapA-like"/>
    <property type="match status" value="1"/>
</dbReference>
<keyword evidence="3" id="KW-0963">Cytoplasm</keyword>
<dbReference type="Pfam" id="PF05164">
    <property type="entry name" value="ZapA"/>
    <property type="match status" value="1"/>
</dbReference>
<keyword evidence="4 11" id="KW-0132">Cell division</keyword>
<dbReference type="Gene3D" id="6.10.250.790">
    <property type="match status" value="1"/>
</dbReference>
<dbReference type="InterPro" id="IPR053712">
    <property type="entry name" value="Bac_CellDiv_Activator"/>
</dbReference>
<evidence type="ECO:0000256" key="10">
    <source>
        <dbReference type="SAM" id="Coils"/>
    </source>
</evidence>
<accession>A0A1T4L703</accession>
<dbReference type="STRING" id="1121925.SAMN02746011_00971"/>
<dbReference type="InterPro" id="IPR036192">
    <property type="entry name" value="Cell_div_ZapA-like_sf"/>
</dbReference>
<keyword evidence="12" id="KW-1185">Reference proteome</keyword>
<dbReference type="GO" id="GO:0000917">
    <property type="term" value="P:division septum assembly"/>
    <property type="evidence" value="ECO:0007669"/>
    <property type="project" value="UniProtKB-KW"/>
</dbReference>
<keyword evidence="6" id="KW-0131">Cell cycle</keyword>
<dbReference type="RefSeq" id="WP_078755743.1">
    <property type="nucleotide sequence ID" value="NZ_FUWO01000007.1"/>
</dbReference>
<proteinExistence type="predicted"/>
<evidence type="ECO:0000256" key="4">
    <source>
        <dbReference type="ARBA" id="ARBA00022618"/>
    </source>
</evidence>
<keyword evidence="10" id="KW-0175">Coiled coil</keyword>
<protein>
    <recommendedName>
        <fullName evidence="2">Cell division protein ZapA</fullName>
    </recommendedName>
    <alternativeName>
        <fullName evidence="9">Z ring-associated protein ZapA</fullName>
    </alternativeName>
</protein>
<feature type="coiled-coil region" evidence="10">
    <location>
        <begin position="65"/>
        <end position="92"/>
    </location>
</feature>
<gene>
    <name evidence="11" type="ORF">SAMN02746011_00971</name>
</gene>
<evidence type="ECO:0000313" key="11">
    <source>
        <dbReference type="EMBL" id="SJZ50423.1"/>
    </source>
</evidence>
<dbReference type="OrthoDB" id="2139724at2"/>
<reference evidence="12" key="1">
    <citation type="submission" date="2017-02" db="EMBL/GenBank/DDBJ databases">
        <authorList>
            <person name="Varghese N."/>
            <person name="Submissions S."/>
        </authorList>
    </citation>
    <scope>NUCLEOTIDE SEQUENCE [LARGE SCALE GENOMIC DNA]</scope>
    <source>
        <strain evidence="12">DSM 15739</strain>
    </source>
</reference>
<evidence type="ECO:0000256" key="6">
    <source>
        <dbReference type="ARBA" id="ARBA00023306"/>
    </source>
</evidence>
<evidence type="ECO:0000256" key="2">
    <source>
        <dbReference type="ARBA" id="ARBA00015195"/>
    </source>
</evidence>
<comment type="subunit">
    <text evidence="8">Homodimer. Interacts with FtsZ.</text>
</comment>
<evidence type="ECO:0000256" key="5">
    <source>
        <dbReference type="ARBA" id="ARBA00023210"/>
    </source>
</evidence>
<organism evidence="11 12">
    <name type="scientific">Globicatella sulfidifaciens DSM 15739</name>
    <dbReference type="NCBI Taxonomy" id="1121925"/>
    <lineage>
        <taxon>Bacteria</taxon>
        <taxon>Bacillati</taxon>
        <taxon>Bacillota</taxon>
        <taxon>Bacilli</taxon>
        <taxon>Lactobacillales</taxon>
        <taxon>Aerococcaceae</taxon>
        <taxon>Globicatella</taxon>
    </lineage>
</organism>
<dbReference type="GO" id="GO:0000921">
    <property type="term" value="P:septin ring assembly"/>
    <property type="evidence" value="ECO:0007669"/>
    <property type="project" value="TreeGrafter"/>
</dbReference>
<dbReference type="GO" id="GO:0032153">
    <property type="term" value="C:cell division site"/>
    <property type="evidence" value="ECO:0007669"/>
    <property type="project" value="TreeGrafter"/>
</dbReference>
<dbReference type="PANTHER" id="PTHR34981">
    <property type="entry name" value="CELL DIVISION PROTEIN ZAPA"/>
    <property type="match status" value="1"/>
</dbReference>
<comment type="function">
    <text evidence="7">Activator of cell division through the inhibition of FtsZ GTPase activity, therefore promoting FtsZ assembly into bundles of protofilaments necessary for the formation of the division Z ring. It is recruited early at mid-cell but it is not essential for cell division.</text>
</comment>
<evidence type="ECO:0000256" key="8">
    <source>
        <dbReference type="ARBA" id="ARBA00026068"/>
    </source>
</evidence>
<dbReference type="EMBL" id="FUWO01000007">
    <property type="protein sequence ID" value="SJZ50423.1"/>
    <property type="molecule type" value="Genomic_DNA"/>
</dbReference>
<evidence type="ECO:0000256" key="7">
    <source>
        <dbReference type="ARBA" id="ARBA00024910"/>
    </source>
</evidence>
<dbReference type="GO" id="GO:0043093">
    <property type="term" value="P:FtsZ-dependent cytokinesis"/>
    <property type="evidence" value="ECO:0007669"/>
    <property type="project" value="TreeGrafter"/>
</dbReference>
<dbReference type="GO" id="GO:0030428">
    <property type="term" value="C:cell septum"/>
    <property type="evidence" value="ECO:0007669"/>
    <property type="project" value="TreeGrafter"/>
</dbReference>
<dbReference type="AlphaFoldDB" id="A0A1T4L703"/>
<evidence type="ECO:0000256" key="9">
    <source>
        <dbReference type="ARBA" id="ARBA00033158"/>
    </source>
</evidence>
<dbReference type="PANTHER" id="PTHR34981:SF1">
    <property type="entry name" value="CELL DIVISION PROTEIN ZAPA"/>
    <property type="match status" value="1"/>
</dbReference>
<comment type="subcellular location">
    <subcellularLocation>
        <location evidence="1">Cytoplasm</location>
    </subcellularLocation>
</comment>
<name>A0A1T4L703_9LACT</name>
<dbReference type="GO" id="GO:0005829">
    <property type="term" value="C:cytosol"/>
    <property type="evidence" value="ECO:0007669"/>
    <property type="project" value="TreeGrafter"/>
</dbReference>
<evidence type="ECO:0000256" key="1">
    <source>
        <dbReference type="ARBA" id="ARBA00004496"/>
    </source>
</evidence>
<dbReference type="InterPro" id="IPR007838">
    <property type="entry name" value="Cell_div_ZapA-like"/>
</dbReference>
<sequence length="99" mass="11084">MSEKRRFNVTIAGRPYTIVGERSNEHMEAVVELVNTQLSQLSELAPQLSIMDHSILMAVNAVSDQLVKEARIMELEAELEQLKAASTSSKLNANIPYRK</sequence>
<evidence type="ECO:0000313" key="12">
    <source>
        <dbReference type="Proteomes" id="UP000189941"/>
    </source>
</evidence>